<accession>A0A2G1XP37</accession>
<protein>
    <submittedName>
        <fullName evidence="1">Uncharacterized protein</fullName>
    </submittedName>
</protein>
<dbReference type="Proteomes" id="UP000222531">
    <property type="component" value="Unassembled WGS sequence"/>
</dbReference>
<evidence type="ECO:0000313" key="1">
    <source>
        <dbReference type="EMBL" id="PHQ52994.1"/>
    </source>
</evidence>
<evidence type="ECO:0000313" key="2">
    <source>
        <dbReference type="Proteomes" id="UP000222531"/>
    </source>
</evidence>
<reference evidence="1 2" key="1">
    <citation type="journal article" date="2017" name="Biochemistry">
        <title>Identification of the Biosynthetic Pathway for the Antibiotic Bicyclomycin.</title>
        <authorList>
            <person name="Patteson J."/>
            <person name="Cai W."/>
            <person name="Johnson R.A."/>
            <person name="Santa Maria K."/>
            <person name="Li B."/>
        </authorList>
    </citation>
    <scope>NUCLEOTIDE SEQUENCE [LARGE SCALE GENOMIC DNA]</scope>
    <source>
        <strain evidence="1 2">ATCC 21532</strain>
    </source>
</reference>
<keyword evidence="2" id="KW-1185">Reference proteome</keyword>
<organism evidence="1 2">
    <name type="scientific">Streptomyces cinnamoneus</name>
    <name type="common">Streptoverticillium cinnamoneum</name>
    <dbReference type="NCBI Taxonomy" id="53446"/>
    <lineage>
        <taxon>Bacteria</taxon>
        <taxon>Bacillati</taxon>
        <taxon>Actinomycetota</taxon>
        <taxon>Actinomycetes</taxon>
        <taxon>Kitasatosporales</taxon>
        <taxon>Streptomycetaceae</taxon>
        <taxon>Streptomyces</taxon>
        <taxon>Streptomyces cinnamoneus group</taxon>
    </lineage>
</organism>
<name>A0A2G1XP37_STRCJ</name>
<proteinExistence type="predicted"/>
<dbReference type="AlphaFoldDB" id="A0A2G1XP37"/>
<gene>
    <name evidence="1" type="ORF">BLA24_04385</name>
</gene>
<comment type="caution">
    <text evidence="1">The sequence shown here is derived from an EMBL/GenBank/DDBJ whole genome shotgun (WGS) entry which is preliminary data.</text>
</comment>
<dbReference type="EMBL" id="NHZO01000068">
    <property type="protein sequence ID" value="PHQ52994.1"/>
    <property type="molecule type" value="Genomic_DNA"/>
</dbReference>
<sequence length="76" mass="7974">MTGISARSPWAVALFPAAACSALWACSTLPGFPGLPLASPTLPGLLPGVRTVKSNWLIPSEPHLPSAPKEWPMVKK</sequence>